<dbReference type="PANTHER" id="PTHR46796:SF13">
    <property type="entry name" value="HTH-TYPE TRANSCRIPTIONAL ACTIVATOR RHAS"/>
    <property type="match status" value="1"/>
</dbReference>
<accession>A0A161RMH5</accession>
<dbReference type="InterPro" id="IPR050204">
    <property type="entry name" value="AraC_XylS_family_regulators"/>
</dbReference>
<reference evidence="5 6" key="1">
    <citation type="submission" date="2016-03" db="EMBL/GenBank/DDBJ databases">
        <title>Microsymbionts genomes from the relict species Vavilovia formosa (Stev.) Fed.</title>
        <authorList>
            <person name="Kopat V."/>
            <person name="Chirak E."/>
            <person name="Kimeklis A."/>
            <person name="Andronov E."/>
        </authorList>
    </citation>
    <scope>NUCLEOTIDE SEQUENCE [LARGE SCALE GENOMIC DNA]</scope>
    <source>
        <strain evidence="5 6">Vaf07</strain>
    </source>
</reference>
<dbReference type="InterPro" id="IPR018062">
    <property type="entry name" value="HTH_AraC-typ_CS"/>
</dbReference>
<evidence type="ECO:0000259" key="4">
    <source>
        <dbReference type="PROSITE" id="PS01124"/>
    </source>
</evidence>
<dbReference type="STRING" id="943830.A4A58_22880"/>
<evidence type="ECO:0000256" key="2">
    <source>
        <dbReference type="ARBA" id="ARBA00023125"/>
    </source>
</evidence>
<dbReference type="SMART" id="SM00342">
    <property type="entry name" value="HTH_ARAC"/>
    <property type="match status" value="1"/>
</dbReference>
<evidence type="ECO:0000256" key="1">
    <source>
        <dbReference type="ARBA" id="ARBA00023015"/>
    </source>
</evidence>
<dbReference type="GO" id="GO:0003700">
    <property type="term" value="F:DNA-binding transcription factor activity"/>
    <property type="evidence" value="ECO:0007669"/>
    <property type="project" value="InterPro"/>
</dbReference>
<organism evidence="5 6">
    <name type="scientific">Tardiphaga robiniae</name>
    <dbReference type="NCBI Taxonomy" id="943830"/>
    <lineage>
        <taxon>Bacteria</taxon>
        <taxon>Pseudomonadati</taxon>
        <taxon>Pseudomonadota</taxon>
        <taxon>Alphaproteobacteria</taxon>
        <taxon>Hyphomicrobiales</taxon>
        <taxon>Nitrobacteraceae</taxon>
        <taxon>Tardiphaga</taxon>
    </lineage>
</organism>
<dbReference type="GO" id="GO:0043565">
    <property type="term" value="F:sequence-specific DNA binding"/>
    <property type="evidence" value="ECO:0007669"/>
    <property type="project" value="InterPro"/>
</dbReference>
<dbReference type="AlphaFoldDB" id="A0A161RMH5"/>
<sequence length="346" mass="37625">MIETPPSFAATPDIDRGGDLLADMLRSIRLSGSVFLNASLTEPFGLISPKHFDERTPMAHLRHVSIFHLIAAGECTVELASGERGTIAAGDVLLMPFADTHRFYSGDGAELCSAMELVRAGPLSGMWTIEHGGGGRETRMVCGFIESSELLHSPVFRTLPPMLIDRAGDDKVSAVLATTVREILSLTEDATPGSEIMLGRLMELLFVEVLRRYAAGLPPSAHGWFAALNDPVLGRAMWHVHGNPGHRWTVDDLARECGTSRTVLAERFNEVLGQAPIEYVTSWRMQLAAERMRTGADSLAVIASDVGYDSEAAFNRAFKRVTGIAPGRWRDGAKSAKPYPAPMRRG</sequence>
<dbReference type="EMBL" id="LVYV01000004">
    <property type="protein sequence ID" value="KZD24328.1"/>
    <property type="molecule type" value="Genomic_DNA"/>
</dbReference>
<dbReference type="OrthoDB" id="9802263at2"/>
<comment type="caution">
    <text evidence="5">The sequence shown here is derived from an EMBL/GenBank/DDBJ whole genome shotgun (WGS) entry which is preliminary data.</text>
</comment>
<evidence type="ECO:0000313" key="6">
    <source>
        <dbReference type="Proteomes" id="UP000076574"/>
    </source>
</evidence>
<name>A0A161RMH5_9BRAD</name>
<dbReference type="RefSeq" id="WP_068731028.1">
    <property type="nucleotide sequence ID" value="NZ_LVYV01000004.1"/>
</dbReference>
<dbReference type="SUPFAM" id="SSF46689">
    <property type="entry name" value="Homeodomain-like"/>
    <property type="match status" value="2"/>
</dbReference>
<dbReference type="Pfam" id="PF12852">
    <property type="entry name" value="Cupin_6"/>
    <property type="match status" value="1"/>
</dbReference>
<dbReference type="Pfam" id="PF12833">
    <property type="entry name" value="HTH_18"/>
    <property type="match status" value="1"/>
</dbReference>
<dbReference type="PROSITE" id="PS00041">
    <property type="entry name" value="HTH_ARAC_FAMILY_1"/>
    <property type="match status" value="1"/>
</dbReference>
<proteinExistence type="predicted"/>
<dbReference type="Gene3D" id="1.10.10.60">
    <property type="entry name" value="Homeodomain-like"/>
    <property type="match status" value="2"/>
</dbReference>
<protein>
    <recommendedName>
        <fullName evidence="4">HTH araC/xylS-type domain-containing protein</fullName>
    </recommendedName>
</protein>
<keyword evidence="1" id="KW-0805">Transcription regulation</keyword>
<keyword evidence="3" id="KW-0804">Transcription</keyword>
<gene>
    <name evidence="5" type="ORF">A4A58_22880</name>
</gene>
<dbReference type="InterPro" id="IPR032783">
    <property type="entry name" value="AraC_lig"/>
</dbReference>
<dbReference type="InterPro" id="IPR018060">
    <property type="entry name" value="HTH_AraC"/>
</dbReference>
<dbReference type="Proteomes" id="UP000076574">
    <property type="component" value="Unassembled WGS sequence"/>
</dbReference>
<feature type="domain" description="HTH araC/xylS-type" evidence="4">
    <location>
        <begin position="234"/>
        <end position="332"/>
    </location>
</feature>
<dbReference type="PROSITE" id="PS01124">
    <property type="entry name" value="HTH_ARAC_FAMILY_2"/>
    <property type="match status" value="1"/>
</dbReference>
<dbReference type="PANTHER" id="PTHR46796">
    <property type="entry name" value="HTH-TYPE TRANSCRIPTIONAL ACTIVATOR RHAS-RELATED"/>
    <property type="match status" value="1"/>
</dbReference>
<keyword evidence="2" id="KW-0238">DNA-binding</keyword>
<evidence type="ECO:0000256" key="3">
    <source>
        <dbReference type="ARBA" id="ARBA00023163"/>
    </source>
</evidence>
<dbReference type="InterPro" id="IPR009057">
    <property type="entry name" value="Homeodomain-like_sf"/>
</dbReference>
<keyword evidence="6" id="KW-1185">Reference proteome</keyword>
<evidence type="ECO:0000313" key="5">
    <source>
        <dbReference type="EMBL" id="KZD24328.1"/>
    </source>
</evidence>